<dbReference type="AlphaFoldDB" id="D4K3X3"/>
<dbReference type="KEGG" id="fpr:FP2_05870"/>
<proteinExistence type="predicted"/>
<evidence type="ECO:0000313" key="1">
    <source>
        <dbReference type="EMBL" id="CBK98216.1"/>
    </source>
</evidence>
<reference evidence="1 2" key="1">
    <citation type="submission" date="2010-03" db="EMBL/GenBank/DDBJ databases">
        <title>The genome sequence of Faecalibacterium prausnitzii L2/6.</title>
        <authorList>
            <consortium name="metaHIT consortium -- http://www.metahit.eu/"/>
            <person name="Pajon A."/>
            <person name="Turner K."/>
            <person name="Parkhill J."/>
            <person name="Duncan S."/>
            <person name="Flint H."/>
        </authorList>
    </citation>
    <scope>NUCLEOTIDE SEQUENCE [LARGE SCALE GENOMIC DNA]</scope>
    <source>
        <strain evidence="2">L2-6</strain>
    </source>
</reference>
<evidence type="ECO:0000313" key="2">
    <source>
        <dbReference type="Proteomes" id="UP000008804"/>
    </source>
</evidence>
<protein>
    <submittedName>
        <fullName evidence="1">Uncharacterized protein</fullName>
    </submittedName>
</protein>
<sequence length="66" mass="7032">MFLVLWKASPLGSNGDDRRQWRKQGGVVGAAALPSQALRASSPKGRASGVSVGFMLDEQSAMSQKR</sequence>
<dbReference type="STRING" id="718252.FP2_05870"/>
<gene>
    <name evidence="1" type="ORF">FP2_05870</name>
</gene>
<name>D4K3X3_9FIRM</name>
<organism evidence="1 2">
    <name type="scientific">Faecalibacterium prausnitzii L2-6</name>
    <dbReference type="NCBI Taxonomy" id="718252"/>
    <lineage>
        <taxon>Bacteria</taxon>
        <taxon>Bacillati</taxon>
        <taxon>Bacillota</taxon>
        <taxon>Clostridia</taxon>
        <taxon>Eubacteriales</taxon>
        <taxon>Oscillospiraceae</taxon>
        <taxon>Faecalibacterium</taxon>
    </lineage>
</organism>
<dbReference type="EMBL" id="FP929045">
    <property type="protein sequence ID" value="CBK98216.1"/>
    <property type="molecule type" value="Genomic_DNA"/>
</dbReference>
<keyword evidence="2" id="KW-1185">Reference proteome</keyword>
<dbReference type="HOGENOM" id="CLU_2824760_0_0_9"/>
<reference evidence="1 2" key="2">
    <citation type="submission" date="2010-03" db="EMBL/GenBank/DDBJ databases">
        <authorList>
            <person name="Pajon A."/>
        </authorList>
    </citation>
    <scope>NUCLEOTIDE SEQUENCE [LARGE SCALE GENOMIC DNA]</scope>
    <source>
        <strain evidence="2">L2-6</strain>
    </source>
</reference>
<dbReference type="BioCyc" id="FPRA718252:G1375-493-MONOMER"/>
<dbReference type="Proteomes" id="UP000008804">
    <property type="component" value="Chromosome"/>
</dbReference>
<accession>D4K3X3</accession>